<feature type="region of interest" description="Disordered" evidence="1">
    <location>
        <begin position="412"/>
        <end position="433"/>
    </location>
</feature>
<evidence type="ECO:0000313" key="2">
    <source>
        <dbReference type="EMBL" id="KAG8466645.1"/>
    </source>
</evidence>
<dbReference type="Proteomes" id="UP000751190">
    <property type="component" value="Unassembled WGS sequence"/>
</dbReference>
<evidence type="ECO:0000256" key="1">
    <source>
        <dbReference type="SAM" id="MobiDB-lite"/>
    </source>
</evidence>
<dbReference type="AlphaFoldDB" id="A0A8J5XWA7"/>
<evidence type="ECO:0000313" key="3">
    <source>
        <dbReference type="Proteomes" id="UP000751190"/>
    </source>
</evidence>
<accession>A0A8J5XWA7</accession>
<keyword evidence="3" id="KW-1185">Reference proteome</keyword>
<comment type="caution">
    <text evidence="2">The sequence shown here is derived from an EMBL/GenBank/DDBJ whole genome shotgun (WGS) entry which is preliminary data.</text>
</comment>
<feature type="region of interest" description="Disordered" evidence="1">
    <location>
        <begin position="346"/>
        <end position="372"/>
    </location>
</feature>
<organism evidence="2 3">
    <name type="scientific">Diacronema lutheri</name>
    <name type="common">Unicellular marine alga</name>
    <name type="synonym">Monochrysis lutheri</name>
    <dbReference type="NCBI Taxonomy" id="2081491"/>
    <lineage>
        <taxon>Eukaryota</taxon>
        <taxon>Haptista</taxon>
        <taxon>Haptophyta</taxon>
        <taxon>Pavlovophyceae</taxon>
        <taxon>Pavlovales</taxon>
        <taxon>Pavlovaceae</taxon>
        <taxon>Diacronema</taxon>
    </lineage>
</organism>
<dbReference type="InterPro" id="IPR043535">
    <property type="entry name" value="TEDC1"/>
</dbReference>
<dbReference type="PANTHER" id="PTHR35076">
    <property type="entry name" value="TUBULIN EPSILON AND DELTA COMPLEX PROTEIN 1"/>
    <property type="match status" value="1"/>
</dbReference>
<dbReference type="PANTHER" id="PTHR35076:SF1">
    <property type="entry name" value="TUBULIN EPSILON AND DELTA COMPLEX PROTEIN 1"/>
    <property type="match status" value="1"/>
</dbReference>
<evidence type="ECO:0008006" key="4">
    <source>
        <dbReference type="Google" id="ProtNLM"/>
    </source>
</evidence>
<protein>
    <recommendedName>
        <fullName evidence="4">Tubulin epsilon and delta complex protein 1 domain-containing protein</fullName>
    </recommendedName>
</protein>
<gene>
    <name evidence="2" type="ORF">KFE25_008024</name>
</gene>
<proteinExistence type="predicted"/>
<reference evidence="2" key="1">
    <citation type="submission" date="2021-05" db="EMBL/GenBank/DDBJ databases">
        <title>The genome of the haptophyte Pavlova lutheri (Diacronema luteri, Pavlovales) - a model for lipid biosynthesis in eukaryotic algae.</title>
        <authorList>
            <person name="Hulatt C.J."/>
            <person name="Posewitz M.C."/>
        </authorList>
    </citation>
    <scope>NUCLEOTIDE SEQUENCE</scope>
    <source>
        <strain evidence="2">NIVA-4/92</strain>
    </source>
</reference>
<sequence length="637" mass="66069">MVSLANERAPPVRHLCAALGTLGVRVAEADVFAAARGDPRAEPALLRALHDVSLLHTAGWPTRTASADVDRAWLAASSAADALLFVQAHLHACGYVRTPIYFARVGGADADAPATAAEGSSDAASRPEAPSASAAAVAAPAARGGGFARELLLALGWLLAFSGAFRIAAARRVDMPARARPTPLWPADSADAPHNAARAAGAEAEARAYVGGLRRASLGLLARAAGRPGPADEPPPTLAEAIVAAGHTVLALLGTFQLALRQALRAHLRYARLVDRAQRVGRALRLPAFAPADASAGGARGGSAMPPSWTLHELWVCTLGGTAAGGDQRAVGDGAAHAANAHGGGGGVPCPAHDGGAGADGARPSEELELERRSKTELRAVLAFLRSRAEARAHERALFRWLGALAELEMGAPPRAPSAPSAPRTSRLDDALDAQPSLASRARAEPCSAHGVGVAEPRALPRAAYAREMSDALGAHLREAARALVPYARACEPGERHADPDARGVRARLAPVRAAIDGWPDAWQRARASCADWPAPEAPLIEGAHAERLAERETQRPGQEGAALLRVPCVLASGERPSCGAPAALSHAEAFAEAQTVAAGEHARELADTLAHERAQWREELRLLLEPLSSELVCWGF</sequence>
<feature type="compositionally biased region" description="Basic and acidic residues" evidence="1">
    <location>
        <begin position="363"/>
        <end position="372"/>
    </location>
</feature>
<dbReference type="EMBL" id="JAGTXO010000007">
    <property type="protein sequence ID" value="KAG8466645.1"/>
    <property type="molecule type" value="Genomic_DNA"/>
</dbReference>
<name>A0A8J5XWA7_DIALT</name>